<evidence type="ECO:0000256" key="4">
    <source>
        <dbReference type="ARBA" id="ARBA00022692"/>
    </source>
</evidence>
<dbReference type="InterPro" id="IPR018303">
    <property type="entry name" value="ATPase_P-typ_P_site"/>
</dbReference>
<dbReference type="InterPro" id="IPR008250">
    <property type="entry name" value="ATPase_P-typ_transduc_dom_A_sf"/>
</dbReference>
<dbReference type="Pfam" id="PF00122">
    <property type="entry name" value="E1-E2_ATPase"/>
    <property type="match status" value="1"/>
</dbReference>
<dbReference type="InterPro" id="IPR006121">
    <property type="entry name" value="HMA_dom"/>
</dbReference>
<dbReference type="GeneID" id="40321354"/>
<evidence type="ECO:0000256" key="1">
    <source>
        <dbReference type="ARBA" id="ARBA00004651"/>
    </source>
</evidence>
<keyword evidence="3" id="KW-1003">Cell membrane</keyword>
<keyword evidence="8" id="KW-1278">Translocase</keyword>
<evidence type="ECO:0000256" key="9">
    <source>
        <dbReference type="ARBA" id="ARBA00022989"/>
    </source>
</evidence>
<dbReference type="GO" id="GO:0055070">
    <property type="term" value="P:copper ion homeostasis"/>
    <property type="evidence" value="ECO:0007669"/>
    <property type="project" value="TreeGrafter"/>
</dbReference>
<feature type="transmembrane region" description="Helical" evidence="11">
    <location>
        <begin position="918"/>
        <end position="939"/>
    </location>
</feature>
<dbReference type="PROSITE" id="PS00154">
    <property type="entry name" value="ATPASE_E1_E2"/>
    <property type="match status" value="1"/>
</dbReference>
<reference evidence="13 14" key="1">
    <citation type="journal article" date="2018" name="BMC Genomics">
        <title>Genomic comparison of Trypanosoma conorhini and Trypanosoma rangeli to Trypanosoma cruzi strains of high and low virulence.</title>
        <authorList>
            <person name="Bradwell K.R."/>
            <person name="Koparde V.N."/>
            <person name="Matveyev A.V."/>
            <person name="Serrano M.G."/>
            <person name="Alves J.M."/>
            <person name="Parikh H."/>
            <person name="Huang B."/>
            <person name="Lee V."/>
            <person name="Espinosa-Alvarez O."/>
            <person name="Ortiz P.A."/>
            <person name="Costa-Martins A.G."/>
            <person name="Teixeira M.M."/>
            <person name="Buck G.A."/>
        </authorList>
    </citation>
    <scope>NUCLEOTIDE SEQUENCE [LARGE SCALE GENOMIC DNA]</scope>
    <source>
        <strain evidence="13 14">025E</strain>
    </source>
</reference>
<evidence type="ECO:0000313" key="13">
    <source>
        <dbReference type="EMBL" id="RNF05664.1"/>
    </source>
</evidence>
<comment type="subcellular location">
    <subcellularLocation>
        <location evidence="1">Cell membrane</location>
        <topology evidence="1">Multi-pass membrane protein</topology>
    </subcellularLocation>
    <subcellularLocation>
        <location evidence="11">Membrane</location>
    </subcellularLocation>
</comment>
<keyword evidence="14" id="KW-1185">Reference proteome</keyword>
<dbReference type="NCBIfam" id="TIGR01525">
    <property type="entry name" value="ATPase-IB_hvy"/>
    <property type="match status" value="1"/>
</dbReference>
<dbReference type="Pfam" id="PF00702">
    <property type="entry name" value="Hydrolase"/>
    <property type="match status" value="1"/>
</dbReference>
<keyword evidence="7 11" id="KW-0067">ATP-binding</keyword>
<evidence type="ECO:0000256" key="2">
    <source>
        <dbReference type="ARBA" id="ARBA00006024"/>
    </source>
</evidence>
<dbReference type="EMBL" id="MKKU01000628">
    <property type="protein sequence ID" value="RNF05664.1"/>
    <property type="molecule type" value="Genomic_DNA"/>
</dbReference>
<dbReference type="PANTHER" id="PTHR43520">
    <property type="entry name" value="ATP7, ISOFORM B"/>
    <property type="match status" value="1"/>
</dbReference>
<dbReference type="CDD" id="cd00371">
    <property type="entry name" value="HMA"/>
    <property type="match status" value="2"/>
</dbReference>
<dbReference type="InterPro" id="IPR023214">
    <property type="entry name" value="HAD_sf"/>
</dbReference>
<accession>A0A422NJQ4</accession>
<dbReference type="SUPFAM" id="SSF81665">
    <property type="entry name" value="Calcium ATPase, transmembrane domain M"/>
    <property type="match status" value="1"/>
</dbReference>
<dbReference type="RefSeq" id="XP_029225291.1">
    <property type="nucleotide sequence ID" value="XM_029374602.1"/>
</dbReference>
<dbReference type="AlphaFoldDB" id="A0A422NJQ4"/>
<dbReference type="InterPro" id="IPR036163">
    <property type="entry name" value="HMA_dom_sf"/>
</dbReference>
<dbReference type="GO" id="GO:0005507">
    <property type="term" value="F:copper ion binding"/>
    <property type="evidence" value="ECO:0007669"/>
    <property type="project" value="TreeGrafter"/>
</dbReference>
<dbReference type="OrthoDB" id="432719at2759"/>
<evidence type="ECO:0000256" key="3">
    <source>
        <dbReference type="ARBA" id="ARBA00022475"/>
    </source>
</evidence>
<dbReference type="GO" id="GO:0005524">
    <property type="term" value="F:ATP binding"/>
    <property type="evidence" value="ECO:0007669"/>
    <property type="project" value="UniProtKB-UniRule"/>
</dbReference>
<dbReference type="InterPro" id="IPR023298">
    <property type="entry name" value="ATPase_P-typ_TM_dom_sf"/>
</dbReference>
<feature type="transmembrane region" description="Helical" evidence="11">
    <location>
        <begin position="342"/>
        <end position="364"/>
    </location>
</feature>
<dbReference type="PROSITE" id="PS01047">
    <property type="entry name" value="HMA_1"/>
    <property type="match status" value="1"/>
</dbReference>
<evidence type="ECO:0000259" key="12">
    <source>
        <dbReference type="PROSITE" id="PS50846"/>
    </source>
</evidence>
<keyword evidence="6 11" id="KW-0547">Nucleotide-binding</keyword>
<dbReference type="PROSITE" id="PS01229">
    <property type="entry name" value="COF_2"/>
    <property type="match status" value="1"/>
</dbReference>
<evidence type="ECO:0000256" key="11">
    <source>
        <dbReference type="RuleBase" id="RU362081"/>
    </source>
</evidence>
<proteinExistence type="inferred from homology"/>
<keyword evidence="13" id="KW-0378">Hydrolase</keyword>
<evidence type="ECO:0000256" key="10">
    <source>
        <dbReference type="ARBA" id="ARBA00023136"/>
    </source>
</evidence>
<dbReference type="PRINTS" id="PR00119">
    <property type="entry name" value="CATATPASE"/>
</dbReference>
<keyword evidence="4 11" id="KW-0812">Transmembrane</keyword>
<dbReference type="Gene3D" id="2.70.150.10">
    <property type="entry name" value="Calcium-transporting ATPase, cytoplasmic transduction domain A"/>
    <property type="match status" value="1"/>
</dbReference>
<dbReference type="NCBIfam" id="TIGR01494">
    <property type="entry name" value="ATPase_P-type"/>
    <property type="match status" value="2"/>
</dbReference>
<evidence type="ECO:0000256" key="8">
    <source>
        <dbReference type="ARBA" id="ARBA00022967"/>
    </source>
</evidence>
<dbReference type="InterPro" id="IPR027256">
    <property type="entry name" value="P-typ_ATPase_IB"/>
</dbReference>
<dbReference type="SFLD" id="SFLDS00003">
    <property type="entry name" value="Haloacid_Dehalogenase"/>
    <property type="match status" value="1"/>
</dbReference>
<name>A0A422NJQ4_9TRYP</name>
<sequence length="954" mass="101724">MTSVAHKAGDDGGGGVRWYEFRLAATSPRPSQSALERALSSLSGVSVLGVSVREEDAAIVVKTPWTSEPLGRRFHDAIVALGYDVIADAPVESRFIIEGMTCASCAARIESHVRSLHGVEKASVNFSAMTALIVHNPQLVSARDLRDEIVGMGYQVKLRRTPGSTRRPPAGSLSPVEGKLTIVGLSSAESAARVQACVRRLSGVRDCLVDFSTGVCKVALEREGLLLSVGETIASMGYAVSVSQLEGAPDAVFVDDMREALERTGEIAEQKERFVGAAVLATPLALIMLLMATTNVMAGSRRMIFLDFVQLAISTPIVFHYGSVFFVHAWQSLRHGVFTMDTLVAIGSGCSYAYSLGACIMMLLTQHHLATYFDAAGMLIAFMLLGRFLEARAKRSTSDALIELMNLVPPVSIVVTAQGDVTVPSSLVEKGMRLRVLAGDRIPVDGTVVEGISDVDEQMVTGEAVPKAVRPGSAVIGGTTNMTAMLLVDANKIGEETMLSQILRCVQEAQNSKPEIQRIADRLATYFVPFVISFSVSVFFVWLFLGVFKLYPPAWRGGGETVVMFAFEFFIASVVAACPCALGLATPTAIMVCTGVGAKTGLLVKSGKTLEAVHHSRCIVFDKTGTITNGRLEVVFKRCWGGDADAVVKLVGFVEQLSNHPVAKAVAGGILAAPGPAEAYDVVYSKTHSGLGAEAVVRRKNPAGAEVRVHVGNLALMREAKIEVPLEVEWTVRQQNSLARTTIVGAVDGVARLVVALADQPKREAAGVLHFLQQEGAQVLLVTGDNKSVAAHVANAVGIPPENVYAERLPTAKADIVRQMQSEGHCVIFVGDGINDSPALAQADVGIALGAGTQIAIEAADVVLVSNSLVDILNLRALSITTVRRIYGNFFWAFGYNFCILPFASGMLYPLIHVRLPPILASAAMVCSSLAVLLSSLSIRCFKPYKADQFIEQA</sequence>
<dbReference type="Proteomes" id="UP000284403">
    <property type="component" value="Unassembled WGS sequence"/>
</dbReference>
<feature type="domain" description="HMA" evidence="12">
    <location>
        <begin position="91"/>
        <end position="157"/>
    </location>
</feature>
<dbReference type="SUPFAM" id="SSF56784">
    <property type="entry name" value="HAD-like"/>
    <property type="match status" value="1"/>
</dbReference>
<dbReference type="SFLD" id="SFLDF00027">
    <property type="entry name" value="p-type_atpase"/>
    <property type="match status" value="1"/>
</dbReference>
<keyword evidence="5 11" id="KW-0479">Metal-binding</keyword>
<comment type="caution">
    <text evidence="13">The sequence shown here is derived from an EMBL/GenBank/DDBJ whole genome shotgun (WGS) entry which is preliminary data.</text>
</comment>
<keyword evidence="9 11" id="KW-1133">Transmembrane helix</keyword>
<dbReference type="PROSITE" id="PS50846">
    <property type="entry name" value="HMA_2"/>
    <property type="match status" value="1"/>
</dbReference>
<feature type="transmembrane region" description="Helical" evidence="11">
    <location>
        <begin position="274"/>
        <end position="296"/>
    </location>
</feature>
<dbReference type="SUPFAM" id="SSF81653">
    <property type="entry name" value="Calcium ATPase, transduction domain A"/>
    <property type="match status" value="1"/>
</dbReference>
<dbReference type="Gene3D" id="3.30.70.100">
    <property type="match status" value="1"/>
</dbReference>
<dbReference type="Pfam" id="PF00403">
    <property type="entry name" value="HMA"/>
    <property type="match status" value="1"/>
</dbReference>
<dbReference type="FunFam" id="3.30.70.100:FF:000001">
    <property type="entry name" value="ATPase copper transporting beta"/>
    <property type="match status" value="1"/>
</dbReference>
<keyword evidence="10 11" id="KW-0472">Membrane</keyword>
<feature type="transmembrane region" description="Helical" evidence="11">
    <location>
        <begin position="565"/>
        <end position="585"/>
    </location>
</feature>
<dbReference type="PRINTS" id="PR00942">
    <property type="entry name" value="CUATPASEI"/>
</dbReference>
<evidence type="ECO:0000256" key="6">
    <source>
        <dbReference type="ARBA" id="ARBA00022741"/>
    </source>
</evidence>
<dbReference type="EC" id="3.6.3.4" evidence="13"/>
<feature type="transmembrane region" description="Helical" evidence="11">
    <location>
        <begin position="523"/>
        <end position="545"/>
    </location>
</feature>
<dbReference type="InterPro" id="IPR044492">
    <property type="entry name" value="P_typ_ATPase_HD_dom"/>
</dbReference>
<feature type="transmembrane region" description="Helical" evidence="11">
    <location>
        <begin position="370"/>
        <end position="389"/>
    </location>
</feature>
<organism evidence="13 14">
    <name type="scientific">Trypanosoma conorhini</name>
    <dbReference type="NCBI Taxonomy" id="83891"/>
    <lineage>
        <taxon>Eukaryota</taxon>
        <taxon>Discoba</taxon>
        <taxon>Euglenozoa</taxon>
        <taxon>Kinetoplastea</taxon>
        <taxon>Metakinetoplastina</taxon>
        <taxon>Trypanosomatida</taxon>
        <taxon>Trypanosomatidae</taxon>
        <taxon>Trypanosoma</taxon>
    </lineage>
</organism>
<dbReference type="FunFam" id="2.70.150.10:FF:000020">
    <property type="entry name" value="Copper-exporting P-type ATPase A"/>
    <property type="match status" value="1"/>
</dbReference>
<dbReference type="PANTHER" id="PTHR43520:SF8">
    <property type="entry name" value="P-TYPE CU(+) TRANSPORTER"/>
    <property type="match status" value="1"/>
</dbReference>
<evidence type="ECO:0000256" key="7">
    <source>
        <dbReference type="ARBA" id="ARBA00022840"/>
    </source>
</evidence>
<gene>
    <name evidence="13" type="ORF">Tco025E_07743</name>
</gene>
<dbReference type="Gene3D" id="3.40.50.1000">
    <property type="entry name" value="HAD superfamily/HAD-like"/>
    <property type="match status" value="1"/>
</dbReference>
<dbReference type="GO" id="GO:0043682">
    <property type="term" value="F:P-type divalent copper transporter activity"/>
    <property type="evidence" value="ECO:0007669"/>
    <property type="project" value="TreeGrafter"/>
</dbReference>
<dbReference type="GO" id="GO:0016887">
    <property type="term" value="F:ATP hydrolysis activity"/>
    <property type="evidence" value="ECO:0007669"/>
    <property type="project" value="InterPro"/>
</dbReference>
<dbReference type="InterPro" id="IPR017969">
    <property type="entry name" value="Heavy-metal-associated_CS"/>
</dbReference>
<dbReference type="SUPFAM" id="SSF55008">
    <property type="entry name" value="HMA, heavy metal-associated domain"/>
    <property type="match status" value="1"/>
</dbReference>
<protein>
    <submittedName>
        <fullName evidence="13">Putative copper-transporting ATPase-like protein</fullName>
        <ecNumber evidence="13">3.6.3.4</ecNumber>
    </submittedName>
</protein>
<dbReference type="InterPro" id="IPR059000">
    <property type="entry name" value="ATPase_P-type_domA"/>
</dbReference>
<dbReference type="InterPro" id="IPR023299">
    <property type="entry name" value="ATPase_P-typ_cyto_dom_N"/>
</dbReference>
<evidence type="ECO:0000313" key="14">
    <source>
        <dbReference type="Proteomes" id="UP000284403"/>
    </source>
</evidence>
<comment type="similarity">
    <text evidence="2 11">Belongs to the cation transport ATPase (P-type) (TC 3.A.3) family. Type IB subfamily.</text>
</comment>
<dbReference type="SFLD" id="SFLDG00002">
    <property type="entry name" value="C1.7:_P-type_atpase_like"/>
    <property type="match status" value="1"/>
</dbReference>
<dbReference type="Gene3D" id="3.40.1110.10">
    <property type="entry name" value="Calcium-transporting ATPase, cytoplasmic domain N"/>
    <property type="match status" value="1"/>
</dbReference>
<feature type="transmembrane region" description="Helical" evidence="11">
    <location>
        <begin position="890"/>
        <end position="912"/>
    </location>
</feature>
<evidence type="ECO:0000256" key="5">
    <source>
        <dbReference type="ARBA" id="ARBA00022723"/>
    </source>
</evidence>
<dbReference type="InterPro" id="IPR036412">
    <property type="entry name" value="HAD-like_sf"/>
</dbReference>
<feature type="transmembrane region" description="Helical" evidence="11">
    <location>
        <begin position="308"/>
        <end position="330"/>
    </location>
</feature>
<dbReference type="InterPro" id="IPR001757">
    <property type="entry name" value="P_typ_ATPase"/>
</dbReference>
<dbReference type="GO" id="GO:0005886">
    <property type="term" value="C:plasma membrane"/>
    <property type="evidence" value="ECO:0007669"/>
    <property type="project" value="UniProtKB-SubCell"/>
</dbReference>